<evidence type="ECO:0000259" key="14">
    <source>
        <dbReference type="PROSITE" id="PS50011"/>
    </source>
</evidence>
<dbReference type="SUPFAM" id="SSF56112">
    <property type="entry name" value="Protein kinase-like (PK-like)"/>
    <property type="match status" value="1"/>
</dbReference>
<evidence type="ECO:0000256" key="10">
    <source>
        <dbReference type="ARBA" id="ARBA00047899"/>
    </source>
</evidence>
<dbReference type="GO" id="GO:0005737">
    <property type="term" value="C:cytoplasm"/>
    <property type="evidence" value="ECO:0007669"/>
    <property type="project" value="UniProtKB-ARBA"/>
</dbReference>
<keyword evidence="6 13" id="KW-0547">Nucleotide-binding</keyword>
<evidence type="ECO:0000256" key="5">
    <source>
        <dbReference type="ARBA" id="ARBA00022679"/>
    </source>
</evidence>
<keyword evidence="9" id="KW-0206">Cytoskeleton</keyword>
<protein>
    <recommendedName>
        <fullName evidence="2">non-specific serine/threonine protein kinase</fullName>
        <ecNumber evidence="2">2.7.11.1</ecNumber>
    </recommendedName>
    <alternativeName>
        <fullName evidence="12">Fused homolog</fullName>
    </alternativeName>
</protein>
<evidence type="ECO:0000256" key="13">
    <source>
        <dbReference type="PROSITE-ProRule" id="PRU10141"/>
    </source>
</evidence>
<evidence type="ECO:0000256" key="11">
    <source>
        <dbReference type="ARBA" id="ARBA00048679"/>
    </source>
</evidence>
<keyword evidence="8 13" id="KW-0067">ATP-binding</keyword>
<feature type="non-terminal residue" evidence="15">
    <location>
        <position position="1"/>
    </location>
</feature>
<evidence type="ECO:0000256" key="2">
    <source>
        <dbReference type="ARBA" id="ARBA00012513"/>
    </source>
</evidence>
<feature type="domain" description="Protein kinase" evidence="14">
    <location>
        <begin position="6"/>
        <end position="253"/>
    </location>
</feature>
<evidence type="ECO:0000256" key="7">
    <source>
        <dbReference type="ARBA" id="ARBA00022777"/>
    </source>
</evidence>
<dbReference type="PANTHER" id="PTHR22983">
    <property type="entry name" value="PROTEIN KINASE RELATED"/>
    <property type="match status" value="1"/>
</dbReference>
<evidence type="ECO:0000256" key="6">
    <source>
        <dbReference type="ARBA" id="ARBA00022741"/>
    </source>
</evidence>
<evidence type="ECO:0000256" key="9">
    <source>
        <dbReference type="ARBA" id="ARBA00023212"/>
    </source>
</evidence>
<evidence type="ECO:0000256" key="8">
    <source>
        <dbReference type="ARBA" id="ARBA00022840"/>
    </source>
</evidence>
<comment type="subcellular location">
    <subcellularLocation>
        <location evidence="1">Cytoplasm</location>
        <location evidence="1">Cytoskeleton</location>
    </subcellularLocation>
</comment>
<dbReference type="InterPro" id="IPR011009">
    <property type="entry name" value="Kinase-like_dom_sf"/>
</dbReference>
<dbReference type="CDD" id="cd14002">
    <property type="entry name" value="STKc_STK36"/>
    <property type="match status" value="1"/>
</dbReference>
<accession>A0AAE0AF94</accession>
<keyword evidence="5" id="KW-0808">Transferase</keyword>
<keyword evidence="16" id="KW-1185">Reference proteome</keyword>
<dbReference type="EC" id="2.7.11.1" evidence="2"/>
<evidence type="ECO:0000256" key="12">
    <source>
        <dbReference type="ARBA" id="ARBA00075375"/>
    </source>
</evidence>
<evidence type="ECO:0000313" key="16">
    <source>
        <dbReference type="Proteomes" id="UP001281410"/>
    </source>
</evidence>
<evidence type="ECO:0000313" key="15">
    <source>
        <dbReference type="EMBL" id="KAK3212162.1"/>
    </source>
</evidence>
<dbReference type="PROSITE" id="PS50011">
    <property type="entry name" value="PROTEIN_KINASE_DOM"/>
    <property type="match status" value="1"/>
</dbReference>
<evidence type="ECO:0000256" key="4">
    <source>
        <dbReference type="ARBA" id="ARBA00022527"/>
    </source>
</evidence>
<name>A0AAE0AF94_9ROSI</name>
<gene>
    <name evidence="15" type="ORF">Dsin_016868</name>
</gene>
<dbReference type="AlphaFoldDB" id="A0AAE0AF94"/>
<organism evidence="15 16">
    <name type="scientific">Dipteronia sinensis</name>
    <dbReference type="NCBI Taxonomy" id="43782"/>
    <lineage>
        <taxon>Eukaryota</taxon>
        <taxon>Viridiplantae</taxon>
        <taxon>Streptophyta</taxon>
        <taxon>Embryophyta</taxon>
        <taxon>Tracheophyta</taxon>
        <taxon>Spermatophyta</taxon>
        <taxon>Magnoliopsida</taxon>
        <taxon>eudicotyledons</taxon>
        <taxon>Gunneridae</taxon>
        <taxon>Pentapetalae</taxon>
        <taxon>rosids</taxon>
        <taxon>malvids</taxon>
        <taxon>Sapindales</taxon>
        <taxon>Sapindaceae</taxon>
        <taxon>Hippocastanoideae</taxon>
        <taxon>Acereae</taxon>
        <taxon>Dipteronia</taxon>
    </lineage>
</organism>
<keyword evidence="7" id="KW-0418">Kinase</keyword>
<dbReference type="GO" id="GO:0004674">
    <property type="term" value="F:protein serine/threonine kinase activity"/>
    <property type="evidence" value="ECO:0007669"/>
    <property type="project" value="UniProtKB-KW"/>
</dbReference>
<keyword evidence="3" id="KW-0963">Cytoplasm</keyword>
<dbReference type="GO" id="GO:0005856">
    <property type="term" value="C:cytoskeleton"/>
    <property type="evidence" value="ECO:0007669"/>
    <property type="project" value="UniProtKB-SubCell"/>
</dbReference>
<feature type="binding site" evidence="13">
    <location>
        <position position="39"/>
    </location>
    <ligand>
        <name>ATP</name>
        <dbReference type="ChEBI" id="CHEBI:30616"/>
    </ligand>
</feature>
<comment type="caution">
    <text evidence="15">The sequence shown here is derived from an EMBL/GenBank/DDBJ whole genome shotgun (WGS) entry which is preliminary data.</text>
</comment>
<comment type="catalytic activity">
    <reaction evidence="10">
        <text>L-threonyl-[protein] + ATP = O-phospho-L-threonyl-[protein] + ADP + H(+)</text>
        <dbReference type="Rhea" id="RHEA:46608"/>
        <dbReference type="Rhea" id="RHEA-COMP:11060"/>
        <dbReference type="Rhea" id="RHEA-COMP:11605"/>
        <dbReference type="ChEBI" id="CHEBI:15378"/>
        <dbReference type="ChEBI" id="CHEBI:30013"/>
        <dbReference type="ChEBI" id="CHEBI:30616"/>
        <dbReference type="ChEBI" id="CHEBI:61977"/>
        <dbReference type="ChEBI" id="CHEBI:456216"/>
        <dbReference type="EC" id="2.7.11.1"/>
    </reaction>
</comment>
<dbReference type="EMBL" id="JANJYJ010000005">
    <property type="protein sequence ID" value="KAK3212162.1"/>
    <property type="molecule type" value="Genomic_DNA"/>
</dbReference>
<evidence type="ECO:0000256" key="1">
    <source>
        <dbReference type="ARBA" id="ARBA00004245"/>
    </source>
</evidence>
<dbReference type="Proteomes" id="UP001281410">
    <property type="component" value="Unassembled WGS sequence"/>
</dbReference>
<comment type="catalytic activity">
    <reaction evidence="11">
        <text>L-seryl-[protein] + ATP = O-phospho-L-seryl-[protein] + ADP + H(+)</text>
        <dbReference type="Rhea" id="RHEA:17989"/>
        <dbReference type="Rhea" id="RHEA-COMP:9863"/>
        <dbReference type="Rhea" id="RHEA-COMP:11604"/>
        <dbReference type="ChEBI" id="CHEBI:15378"/>
        <dbReference type="ChEBI" id="CHEBI:29999"/>
        <dbReference type="ChEBI" id="CHEBI:30616"/>
        <dbReference type="ChEBI" id="CHEBI:83421"/>
        <dbReference type="ChEBI" id="CHEBI:456216"/>
        <dbReference type="EC" id="2.7.11.1"/>
    </reaction>
</comment>
<dbReference type="PROSITE" id="PS00107">
    <property type="entry name" value="PROTEIN_KINASE_ATP"/>
    <property type="match status" value="1"/>
</dbReference>
<dbReference type="Pfam" id="PF00069">
    <property type="entry name" value="Pkinase"/>
    <property type="match status" value="1"/>
</dbReference>
<dbReference type="FunFam" id="1.10.510.10:FF:000292">
    <property type="entry name" value="Serine/threonine-protein kinase 36"/>
    <property type="match status" value="1"/>
</dbReference>
<dbReference type="Gene3D" id="1.10.510.10">
    <property type="entry name" value="Transferase(Phosphotransferase) domain 1"/>
    <property type="match status" value="1"/>
</dbReference>
<dbReference type="GO" id="GO:0005524">
    <property type="term" value="F:ATP binding"/>
    <property type="evidence" value="ECO:0007669"/>
    <property type="project" value="UniProtKB-UniRule"/>
</dbReference>
<sequence length="454" mass="50816">MGVENYHVIELVGEGSFGKVYKGQWKYTGQTVAMKFIMKHGKSDKDFQNLRQEIEILQKLKHENIIEMLDSFESPQEFCVVTEFAQGELFEILDDDKCLPEEQVRALHYLHSNRIIHHDMKPQNIPIGAWSIVKLCGFGVARATYTNRVVLRSVKGTPLYMAPELVQEQPYNHTADLWSLGVILYELFVGQPPFYTNSVYALIRHIVKDPVKYPDDMSSNFKSFPKGLLNIVPQNRLETRNDTWPALLEHPFVRETSDEVEARVNELSTGVTCDKLTTDAARGCGVAWKGEGNHVQMANGKSNSPAACEKSTLPSLYNDAEMNCSNRAQVSSSPHEEFSGFASPGDVKPSGSRSLNRLENNFRTVKGAQAIGQDNETLKLILLPLKKWSIGVQNTCRDEDFLNSNRSLRILSNLVVAGATCSSGLVDEILSELLDFTVTILSLKSSELIDLISK</sequence>
<dbReference type="InterPro" id="IPR000719">
    <property type="entry name" value="Prot_kinase_dom"/>
</dbReference>
<dbReference type="FunFam" id="3.30.200.20:FF:000042">
    <property type="entry name" value="Aurora kinase A"/>
    <property type="match status" value="1"/>
</dbReference>
<dbReference type="PANTHER" id="PTHR22983:SF6">
    <property type="entry name" value="SERINE_THREONINE-PROTEIN KINASE 36"/>
    <property type="match status" value="1"/>
</dbReference>
<dbReference type="SMART" id="SM00220">
    <property type="entry name" value="S_TKc"/>
    <property type="match status" value="1"/>
</dbReference>
<evidence type="ECO:0000256" key="3">
    <source>
        <dbReference type="ARBA" id="ARBA00022490"/>
    </source>
</evidence>
<dbReference type="InterPro" id="IPR017441">
    <property type="entry name" value="Protein_kinase_ATP_BS"/>
</dbReference>
<keyword evidence="4" id="KW-0723">Serine/threonine-protein kinase</keyword>
<reference evidence="15" key="1">
    <citation type="journal article" date="2023" name="Plant J.">
        <title>Genome sequences and population genomics provide insights into the demographic history, inbreeding, and mutation load of two 'living fossil' tree species of Dipteronia.</title>
        <authorList>
            <person name="Feng Y."/>
            <person name="Comes H.P."/>
            <person name="Chen J."/>
            <person name="Zhu S."/>
            <person name="Lu R."/>
            <person name="Zhang X."/>
            <person name="Li P."/>
            <person name="Qiu J."/>
            <person name="Olsen K.M."/>
            <person name="Qiu Y."/>
        </authorList>
    </citation>
    <scope>NUCLEOTIDE SEQUENCE</scope>
    <source>
        <strain evidence="15">NBL</strain>
    </source>
</reference>
<proteinExistence type="predicted"/>